<organism evidence="5 6">
    <name type="scientific">Melioribacter roseus (strain DSM 23840 / JCM 17771 / VKM B-2668 / P3M-2)</name>
    <dbReference type="NCBI Taxonomy" id="1191523"/>
    <lineage>
        <taxon>Bacteria</taxon>
        <taxon>Pseudomonadati</taxon>
        <taxon>Ignavibacteriota</taxon>
        <taxon>Ignavibacteria</taxon>
        <taxon>Ignavibacteriales</taxon>
        <taxon>Melioribacteraceae</taxon>
        <taxon>Melioribacter</taxon>
    </lineage>
</organism>
<evidence type="ECO:0000259" key="4">
    <source>
        <dbReference type="PROSITE" id="PS50043"/>
    </source>
</evidence>
<evidence type="ECO:0000313" key="6">
    <source>
        <dbReference type="Proteomes" id="UP000009011"/>
    </source>
</evidence>
<sequence>MQRAALKVYNDQKYYSQDISRKIFDPEFNRTLSEKLSEREYEILRHIAEGLNNKEIGRLLFISEFTVLTHRRNIMRKLNVKNTPQLIVESIKRGLISIGDN</sequence>
<evidence type="ECO:0000256" key="3">
    <source>
        <dbReference type="ARBA" id="ARBA00023163"/>
    </source>
</evidence>
<accession>I7A434</accession>
<dbReference type="HOGENOM" id="CLU_2288167_0_0_10"/>
<evidence type="ECO:0000256" key="1">
    <source>
        <dbReference type="ARBA" id="ARBA00023015"/>
    </source>
</evidence>
<dbReference type="Pfam" id="PF00196">
    <property type="entry name" value="GerE"/>
    <property type="match status" value="1"/>
</dbReference>
<evidence type="ECO:0000313" key="5">
    <source>
        <dbReference type="EMBL" id="AFN74661.1"/>
    </source>
</evidence>
<dbReference type="SUPFAM" id="SSF46894">
    <property type="entry name" value="C-terminal effector domain of the bipartite response regulators"/>
    <property type="match status" value="1"/>
</dbReference>
<dbReference type="PANTHER" id="PTHR44688:SF16">
    <property type="entry name" value="DNA-BINDING TRANSCRIPTIONAL ACTIVATOR DEVR_DOSR"/>
    <property type="match status" value="1"/>
</dbReference>
<dbReference type="EMBL" id="CP003557">
    <property type="protein sequence ID" value="AFN74661.1"/>
    <property type="molecule type" value="Genomic_DNA"/>
</dbReference>
<dbReference type="eggNOG" id="COG2197">
    <property type="taxonomic scope" value="Bacteria"/>
</dbReference>
<dbReference type="SMART" id="SM00421">
    <property type="entry name" value="HTH_LUXR"/>
    <property type="match status" value="1"/>
</dbReference>
<dbReference type="STRING" id="1191523.MROS_1424"/>
<dbReference type="PROSITE" id="PS50043">
    <property type="entry name" value="HTH_LUXR_2"/>
    <property type="match status" value="1"/>
</dbReference>
<dbReference type="KEGG" id="mro:MROS_1424"/>
<feature type="domain" description="HTH luxR-type" evidence="4">
    <location>
        <begin position="29"/>
        <end position="94"/>
    </location>
</feature>
<dbReference type="CDD" id="cd06170">
    <property type="entry name" value="LuxR_C_like"/>
    <property type="match status" value="1"/>
</dbReference>
<dbReference type="Proteomes" id="UP000009011">
    <property type="component" value="Chromosome"/>
</dbReference>
<evidence type="ECO:0000256" key="2">
    <source>
        <dbReference type="ARBA" id="ARBA00023125"/>
    </source>
</evidence>
<dbReference type="PROSITE" id="PS00622">
    <property type="entry name" value="HTH_LUXR_1"/>
    <property type="match status" value="1"/>
</dbReference>
<protein>
    <submittedName>
        <fullName evidence="5">Fimbrial Z protein signal transducer</fullName>
    </submittedName>
</protein>
<dbReference type="GO" id="GO:0003677">
    <property type="term" value="F:DNA binding"/>
    <property type="evidence" value="ECO:0007669"/>
    <property type="project" value="UniProtKB-KW"/>
</dbReference>
<dbReference type="GO" id="GO:0006355">
    <property type="term" value="P:regulation of DNA-templated transcription"/>
    <property type="evidence" value="ECO:0007669"/>
    <property type="project" value="InterPro"/>
</dbReference>
<dbReference type="Gene3D" id="1.10.10.10">
    <property type="entry name" value="Winged helix-like DNA-binding domain superfamily/Winged helix DNA-binding domain"/>
    <property type="match status" value="1"/>
</dbReference>
<proteinExistence type="predicted"/>
<keyword evidence="2" id="KW-0238">DNA-binding</keyword>
<dbReference type="InterPro" id="IPR000792">
    <property type="entry name" value="Tscrpt_reg_LuxR_C"/>
</dbReference>
<keyword evidence="1" id="KW-0805">Transcription regulation</keyword>
<dbReference type="InterPro" id="IPR036388">
    <property type="entry name" value="WH-like_DNA-bd_sf"/>
</dbReference>
<dbReference type="AlphaFoldDB" id="I7A434"/>
<dbReference type="InterPro" id="IPR016032">
    <property type="entry name" value="Sig_transdc_resp-reg_C-effctor"/>
</dbReference>
<dbReference type="RefSeq" id="WP_014856095.1">
    <property type="nucleotide sequence ID" value="NC_018178.1"/>
</dbReference>
<gene>
    <name evidence="5" type="ordered locus">MROS_1424</name>
</gene>
<keyword evidence="6" id="KW-1185">Reference proteome</keyword>
<dbReference type="PANTHER" id="PTHR44688">
    <property type="entry name" value="DNA-BINDING TRANSCRIPTIONAL ACTIVATOR DEVR_DOSR"/>
    <property type="match status" value="1"/>
</dbReference>
<reference evidence="5 6" key="1">
    <citation type="journal article" date="2013" name="PLoS ONE">
        <title>Genomic analysis of Melioribacter roseus, facultatively anaerobic organotrophic bacterium representing a novel deep lineage within Bacteriodetes/Chlorobi group.</title>
        <authorList>
            <person name="Kadnikov V.V."/>
            <person name="Mardanov A.V."/>
            <person name="Podosokorskaya O.A."/>
            <person name="Gavrilov S.N."/>
            <person name="Kublanov I.V."/>
            <person name="Beletsky A.V."/>
            <person name="Bonch-Osmolovskaya E.A."/>
            <person name="Ravin N.V."/>
        </authorList>
    </citation>
    <scope>NUCLEOTIDE SEQUENCE [LARGE SCALE GENOMIC DNA]</scope>
    <source>
        <strain evidence="6">JCM 17771 / P3M-2</strain>
    </source>
</reference>
<keyword evidence="3" id="KW-0804">Transcription</keyword>
<dbReference type="OrthoDB" id="965844at2"/>
<dbReference type="PRINTS" id="PR00038">
    <property type="entry name" value="HTHLUXR"/>
</dbReference>
<name>I7A434_MELRP</name>